<protein>
    <submittedName>
        <fullName evidence="1">Uncharacterized protein</fullName>
    </submittedName>
</protein>
<comment type="caution">
    <text evidence="1">The sequence shown here is derived from an EMBL/GenBank/DDBJ whole genome shotgun (WGS) entry which is preliminary data.</text>
</comment>
<dbReference type="Proteomes" id="UP001238540">
    <property type="component" value="Unassembled WGS sequence"/>
</dbReference>
<sequence>MKKRFLPIPLILLIPILLLIVVTLAGIYRFSLSDEEIRAKFPNHSGRHNEVMFSAFGLRTTNPWTIKVPETQAFTFIDEIDVESGHASGQYEDGEERGDVDIDMATLVQVDPARWVAIMTVSNQGSGVFYYMTSFAYDQFRKRMISEQAILLGDRIVFEKLEVNANRIEVTIHKRDVGQPMSQEPSNMTTILFELSEQENLRQLN</sequence>
<keyword evidence="2" id="KW-1185">Reference proteome</keyword>
<evidence type="ECO:0000313" key="2">
    <source>
        <dbReference type="Proteomes" id="UP001238540"/>
    </source>
</evidence>
<organism evidence="1 2">
    <name type="scientific">Vibrio ostreicida</name>
    <dbReference type="NCBI Taxonomy" id="526588"/>
    <lineage>
        <taxon>Bacteria</taxon>
        <taxon>Pseudomonadati</taxon>
        <taxon>Pseudomonadota</taxon>
        <taxon>Gammaproteobacteria</taxon>
        <taxon>Vibrionales</taxon>
        <taxon>Vibrionaceae</taxon>
        <taxon>Vibrio</taxon>
    </lineage>
</organism>
<reference evidence="2" key="1">
    <citation type="journal article" date="2019" name="Int. J. Syst. Evol. Microbiol.">
        <title>The Global Catalogue of Microorganisms (GCM) 10K type strain sequencing project: providing services to taxonomists for standard genome sequencing and annotation.</title>
        <authorList>
            <consortium name="The Broad Institute Genomics Platform"/>
            <consortium name="The Broad Institute Genome Sequencing Center for Infectious Disease"/>
            <person name="Wu L."/>
            <person name="Ma J."/>
        </authorList>
    </citation>
    <scope>NUCLEOTIDE SEQUENCE [LARGE SCALE GENOMIC DNA]</scope>
    <source>
        <strain evidence="2">CECT 7398</strain>
    </source>
</reference>
<accession>A0ABT8C110</accession>
<proteinExistence type="predicted"/>
<evidence type="ECO:0000313" key="1">
    <source>
        <dbReference type="EMBL" id="MDN3612344.1"/>
    </source>
</evidence>
<name>A0ABT8C110_9VIBR</name>
<gene>
    <name evidence="1" type="ORF">QWZ16_22360</name>
</gene>
<dbReference type="EMBL" id="JAUFQC010000027">
    <property type="protein sequence ID" value="MDN3612344.1"/>
    <property type="molecule type" value="Genomic_DNA"/>
</dbReference>
<dbReference type="RefSeq" id="WP_076588552.1">
    <property type="nucleotide sequence ID" value="NZ_JABEYA020000003.1"/>
</dbReference>